<comment type="caution">
    <text evidence="11">The sequence shown here is derived from an EMBL/GenBank/DDBJ whole genome shotgun (WGS) entry which is preliminary data.</text>
</comment>
<dbReference type="Proteomes" id="UP000267524">
    <property type="component" value="Unassembled WGS sequence"/>
</dbReference>
<dbReference type="PIRSF" id="PIRSF000728">
    <property type="entry name" value="NAGK"/>
    <property type="match status" value="1"/>
</dbReference>
<feature type="site" description="Transition state stabilizer" evidence="9">
    <location>
        <position position="9"/>
    </location>
</feature>
<comment type="subcellular location">
    <subcellularLocation>
        <location evidence="9">Cytoplasm</location>
    </subcellularLocation>
</comment>
<dbReference type="InterPro" id="IPR036393">
    <property type="entry name" value="AceGlu_kinase-like_sf"/>
</dbReference>
<keyword evidence="6 9" id="KW-0418">Kinase</keyword>
<keyword evidence="5 9" id="KW-0547">Nucleotide-binding</keyword>
<comment type="similarity">
    <text evidence="9">Belongs to the acetylglutamate kinase family. ArgB subfamily.</text>
</comment>
<dbReference type="InterPro" id="IPR001048">
    <property type="entry name" value="Asp/Glu/Uridylate_kinase"/>
</dbReference>
<comment type="pathway">
    <text evidence="1 9">Amino-acid biosynthesis; L-arginine biosynthesis; N(2)-acetyl-L-ornithine from L-glutamate: step 2/4.</text>
</comment>
<dbReference type="Pfam" id="PF00696">
    <property type="entry name" value="AA_kinase"/>
    <property type="match status" value="1"/>
</dbReference>
<evidence type="ECO:0000256" key="7">
    <source>
        <dbReference type="ARBA" id="ARBA00022840"/>
    </source>
</evidence>
<evidence type="ECO:0000256" key="5">
    <source>
        <dbReference type="ARBA" id="ARBA00022741"/>
    </source>
</evidence>
<accession>A0A3M7LCV2</accession>
<dbReference type="GO" id="GO:0042450">
    <property type="term" value="P:L-arginine biosynthetic process via ornithine"/>
    <property type="evidence" value="ECO:0007669"/>
    <property type="project" value="UniProtKB-UniRule"/>
</dbReference>
<proteinExistence type="inferred from homology"/>
<dbReference type="InterPro" id="IPR037528">
    <property type="entry name" value="ArgB"/>
</dbReference>
<name>A0A3M7LCV2_9FLAO</name>
<feature type="binding site" evidence="9">
    <location>
        <position position="160"/>
    </location>
    <ligand>
        <name>substrate</name>
    </ligand>
</feature>
<evidence type="ECO:0000256" key="3">
    <source>
        <dbReference type="ARBA" id="ARBA00022605"/>
    </source>
</evidence>
<keyword evidence="7 9" id="KW-0067">ATP-binding</keyword>
<dbReference type="GO" id="GO:0005737">
    <property type="term" value="C:cytoplasm"/>
    <property type="evidence" value="ECO:0007669"/>
    <property type="project" value="UniProtKB-SubCell"/>
</dbReference>
<dbReference type="EMBL" id="QWIV01000013">
    <property type="protein sequence ID" value="RMZ59830.1"/>
    <property type="molecule type" value="Genomic_DNA"/>
</dbReference>
<keyword evidence="3 9" id="KW-0028">Amino-acid biosynthesis</keyword>
<feature type="binding site" evidence="9">
    <location>
        <position position="63"/>
    </location>
    <ligand>
        <name>substrate</name>
    </ligand>
</feature>
<feature type="binding site" evidence="9">
    <location>
        <begin position="41"/>
        <end position="42"/>
    </location>
    <ligand>
        <name>substrate</name>
    </ligand>
</feature>
<dbReference type="CDD" id="cd04238">
    <property type="entry name" value="AAK_NAGK-like"/>
    <property type="match status" value="1"/>
</dbReference>
<evidence type="ECO:0000256" key="6">
    <source>
        <dbReference type="ARBA" id="ARBA00022777"/>
    </source>
</evidence>
<evidence type="ECO:0000256" key="2">
    <source>
        <dbReference type="ARBA" id="ARBA00022571"/>
    </source>
</evidence>
<keyword evidence="2 9" id="KW-0055">Arginine biosynthesis</keyword>
<evidence type="ECO:0000256" key="1">
    <source>
        <dbReference type="ARBA" id="ARBA00004828"/>
    </source>
</evidence>
<dbReference type="InterPro" id="IPR004662">
    <property type="entry name" value="AcgluKinase_fam"/>
</dbReference>
<dbReference type="NCBIfam" id="TIGR00761">
    <property type="entry name" value="argB"/>
    <property type="match status" value="1"/>
</dbReference>
<evidence type="ECO:0000256" key="9">
    <source>
        <dbReference type="HAMAP-Rule" id="MF_00082"/>
    </source>
</evidence>
<dbReference type="PANTHER" id="PTHR23342:SF0">
    <property type="entry name" value="N-ACETYLGLUTAMATE SYNTHASE, MITOCHONDRIAL"/>
    <property type="match status" value="1"/>
</dbReference>
<dbReference type="GO" id="GO:0005524">
    <property type="term" value="F:ATP binding"/>
    <property type="evidence" value="ECO:0007669"/>
    <property type="project" value="UniProtKB-UniRule"/>
</dbReference>
<reference evidence="11 12" key="1">
    <citation type="submission" date="2018-08" db="EMBL/GenBank/DDBJ databases">
        <title>Chryseobacterium nematophagum: a novel matrix digesting pathogen of nematodes.</title>
        <authorList>
            <person name="Page A."/>
            <person name="Roberts M."/>
            <person name="Felix M.-A."/>
            <person name="Weir W."/>
        </authorList>
    </citation>
    <scope>NUCLEOTIDE SEQUENCE [LARGE SCALE GENOMIC DNA]</scope>
    <source>
        <strain evidence="11 12">JUb275</strain>
    </source>
</reference>
<comment type="function">
    <text evidence="9">Catalyzes the ATP-dependent phosphorylation of N-acetyl-L-glutamate.</text>
</comment>
<dbReference type="Gene3D" id="3.40.1160.10">
    <property type="entry name" value="Acetylglutamate kinase-like"/>
    <property type="match status" value="1"/>
</dbReference>
<keyword evidence="9" id="KW-0963">Cytoplasm</keyword>
<evidence type="ECO:0000259" key="10">
    <source>
        <dbReference type="Pfam" id="PF00696"/>
    </source>
</evidence>
<organism evidence="11 12">
    <name type="scientific">Chryseobacterium nematophagum</name>
    <dbReference type="NCBI Taxonomy" id="2305228"/>
    <lineage>
        <taxon>Bacteria</taxon>
        <taxon>Pseudomonadati</taxon>
        <taxon>Bacteroidota</taxon>
        <taxon>Flavobacteriia</taxon>
        <taxon>Flavobacteriales</taxon>
        <taxon>Weeksellaceae</taxon>
        <taxon>Chryseobacterium group</taxon>
        <taxon>Chryseobacterium</taxon>
    </lineage>
</organism>
<dbReference type="AlphaFoldDB" id="A0A3M7LCV2"/>
<sequence length="264" mass="29266">MQEKLFVIKIGGALIDDEVLLNQFLDQFAGIKEKKILVHGGGKLATTLADRLGIEQQLINGRRITDKDTLDIVTMVYAGGINKNIVTKLQQKECNAIGFSGADANLIKAKKREHAEIDFGYVGDIDQQSINEKLLSEFINLGLVPVFSAITHDEKGNLLNTNADTIASIIAQVLSVKYDVELLYCFDKNGVLEDVDNPESVMKNISEEEFFALKKEGKLHKGILPKIENALEATKNNVSKVFLIKENHLKTHIENHHAGTEICL</sequence>
<dbReference type="EC" id="2.7.2.8" evidence="9"/>
<evidence type="ECO:0000313" key="12">
    <source>
        <dbReference type="Proteomes" id="UP000267524"/>
    </source>
</evidence>
<dbReference type="RefSeq" id="WP_122546956.1">
    <property type="nucleotide sequence ID" value="NZ_QWIV01000013.1"/>
</dbReference>
<keyword evidence="12" id="KW-1185">Reference proteome</keyword>
<dbReference type="GO" id="GO:0003991">
    <property type="term" value="F:acetylglutamate kinase activity"/>
    <property type="evidence" value="ECO:0007669"/>
    <property type="project" value="UniProtKB-UniRule"/>
</dbReference>
<dbReference type="PANTHER" id="PTHR23342">
    <property type="entry name" value="N-ACETYLGLUTAMATE SYNTHASE"/>
    <property type="match status" value="1"/>
</dbReference>
<protein>
    <recommendedName>
        <fullName evidence="9">Acetylglutamate kinase</fullName>
        <ecNumber evidence="9">2.7.2.8</ecNumber>
    </recommendedName>
    <alternativeName>
        <fullName evidence="9">N-acetyl-L-glutamate 5-phosphotransferase</fullName>
    </alternativeName>
    <alternativeName>
        <fullName evidence="9">NAG kinase</fullName>
        <shortName evidence="9">NAGK</shortName>
    </alternativeName>
</protein>
<comment type="catalytic activity">
    <reaction evidence="8 9">
        <text>N-acetyl-L-glutamate + ATP = N-acetyl-L-glutamyl 5-phosphate + ADP</text>
        <dbReference type="Rhea" id="RHEA:14629"/>
        <dbReference type="ChEBI" id="CHEBI:30616"/>
        <dbReference type="ChEBI" id="CHEBI:44337"/>
        <dbReference type="ChEBI" id="CHEBI:57936"/>
        <dbReference type="ChEBI" id="CHEBI:456216"/>
        <dbReference type="EC" id="2.7.2.8"/>
    </reaction>
</comment>
<gene>
    <name evidence="9 11" type="primary">argB</name>
    <name evidence="11" type="ORF">D1632_09475</name>
</gene>
<evidence type="ECO:0000313" key="11">
    <source>
        <dbReference type="EMBL" id="RMZ59830.1"/>
    </source>
</evidence>
<feature type="site" description="Transition state stabilizer" evidence="9">
    <location>
        <position position="226"/>
    </location>
</feature>
<dbReference type="SUPFAM" id="SSF53633">
    <property type="entry name" value="Carbamate kinase-like"/>
    <property type="match status" value="1"/>
</dbReference>
<evidence type="ECO:0000256" key="4">
    <source>
        <dbReference type="ARBA" id="ARBA00022679"/>
    </source>
</evidence>
<keyword evidence="4 9" id="KW-0808">Transferase</keyword>
<dbReference type="HAMAP" id="MF_00082">
    <property type="entry name" value="ArgB"/>
    <property type="match status" value="1"/>
</dbReference>
<dbReference type="UniPathway" id="UPA00068">
    <property type="reaction ID" value="UER00107"/>
</dbReference>
<evidence type="ECO:0000256" key="8">
    <source>
        <dbReference type="ARBA" id="ARBA00048141"/>
    </source>
</evidence>
<feature type="domain" description="Aspartate/glutamate/uridylate kinase" evidence="10">
    <location>
        <begin position="4"/>
        <end position="244"/>
    </location>
</feature>